<keyword evidence="5 8" id="KW-0812">Transmembrane</keyword>
<name>A0A1I0S5Q2_9BACT</name>
<keyword evidence="3" id="KW-0813">Transport</keyword>
<feature type="transmembrane region" description="Helical" evidence="8">
    <location>
        <begin position="63"/>
        <end position="82"/>
    </location>
</feature>
<dbReference type="InterPro" id="IPR022457">
    <property type="entry name" value="Asp_Ala_antiprt"/>
</dbReference>
<dbReference type="InterPro" id="IPR006512">
    <property type="entry name" value="YidE_YbjL"/>
</dbReference>
<dbReference type="PANTHER" id="PTHR30445">
    <property type="entry name" value="K(+)_H(+) ANTIPORTER SUBUNIT KHTT"/>
    <property type="match status" value="1"/>
</dbReference>
<protein>
    <submittedName>
        <fullName evidence="10">Putative transport protein</fullName>
    </submittedName>
</protein>
<evidence type="ECO:0000256" key="2">
    <source>
        <dbReference type="ARBA" id="ARBA00009854"/>
    </source>
</evidence>
<dbReference type="NCBIfam" id="TIGR01625">
    <property type="entry name" value="YidE_YbjL_dupl"/>
    <property type="match status" value="2"/>
</dbReference>
<evidence type="ECO:0000256" key="7">
    <source>
        <dbReference type="ARBA" id="ARBA00023136"/>
    </source>
</evidence>
<reference evidence="11" key="1">
    <citation type="submission" date="2016-10" db="EMBL/GenBank/DDBJ databases">
        <authorList>
            <person name="Varghese N."/>
            <person name="Submissions S."/>
        </authorList>
    </citation>
    <scope>NUCLEOTIDE SEQUENCE [LARGE SCALE GENOMIC DNA]</scope>
    <source>
        <strain evidence="11">DSM 3695</strain>
    </source>
</reference>
<dbReference type="InterPro" id="IPR050144">
    <property type="entry name" value="AAE_transporter"/>
</dbReference>
<comment type="subcellular location">
    <subcellularLocation>
        <location evidence="1">Cell membrane</location>
        <topology evidence="1">Multi-pass membrane protein</topology>
    </subcellularLocation>
</comment>
<dbReference type="PANTHER" id="PTHR30445:SF9">
    <property type="match status" value="1"/>
</dbReference>
<dbReference type="GO" id="GO:0022857">
    <property type="term" value="F:transmembrane transporter activity"/>
    <property type="evidence" value="ECO:0007669"/>
    <property type="project" value="InterPro"/>
</dbReference>
<gene>
    <name evidence="10" type="ORF">SAMN04488122_3705</name>
</gene>
<organism evidence="10 11">
    <name type="scientific">Chitinophaga arvensicola</name>
    <dbReference type="NCBI Taxonomy" id="29529"/>
    <lineage>
        <taxon>Bacteria</taxon>
        <taxon>Pseudomonadati</taxon>
        <taxon>Bacteroidota</taxon>
        <taxon>Chitinophagia</taxon>
        <taxon>Chitinophagales</taxon>
        <taxon>Chitinophagaceae</taxon>
        <taxon>Chitinophaga</taxon>
    </lineage>
</organism>
<feature type="transmembrane region" description="Helical" evidence="8">
    <location>
        <begin position="35"/>
        <end position="57"/>
    </location>
</feature>
<feature type="transmembrane region" description="Helical" evidence="8">
    <location>
        <begin position="484"/>
        <end position="504"/>
    </location>
</feature>
<keyword evidence="7 8" id="KW-0472">Membrane</keyword>
<dbReference type="RefSeq" id="WP_089897112.1">
    <property type="nucleotide sequence ID" value="NZ_FOJG01000002.1"/>
</dbReference>
<dbReference type="SUPFAM" id="SSF116726">
    <property type="entry name" value="TrkA C-terminal domain-like"/>
    <property type="match status" value="1"/>
</dbReference>
<evidence type="ECO:0000256" key="5">
    <source>
        <dbReference type="ARBA" id="ARBA00022692"/>
    </source>
</evidence>
<feature type="transmembrane region" description="Helical" evidence="8">
    <location>
        <begin position="458"/>
        <end position="478"/>
    </location>
</feature>
<keyword evidence="6 8" id="KW-1133">Transmembrane helix</keyword>
<feature type="domain" description="YidE/YbjL duplication" evidence="9">
    <location>
        <begin position="17"/>
        <end position="181"/>
    </location>
</feature>
<keyword evidence="4" id="KW-1003">Cell membrane</keyword>
<evidence type="ECO:0000256" key="4">
    <source>
        <dbReference type="ARBA" id="ARBA00022475"/>
    </source>
</evidence>
<evidence type="ECO:0000256" key="1">
    <source>
        <dbReference type="ARBA" id="ARBA00004651"/>
    </source>
</evidence>
<feature type="transmembrane region" description="Helical" evidence="8">
    <location>
        <begin position="548"/>
        <end position="569"/>
    </location>
</feature>
<feature type="domain" description="YidE/YbjL duplication" evidence="9">
    <location>
        <begin position="397"/>
        <end position="565"/>
    </location>
</feature>
<evidence type="ECO:0000256" key="6">
    <source>
        <dbReference type="ARBA" id="ARBA00022989"/>
    </source>
</evidence>
<sequence length="572" mass="61188">MLPWFIETLQKYPEIAVMLTLLIGFLIGKVHIKGFTLGTVTGVLLVGIAIGSLHINIPSETKSIFFLFFLFCTGYGIGPQFFQGLKKDGLPIALFSFIVCCSSLLFCWGLASLLRFETGTTAGLMSGANTCSAIIGVASNTINELNISDDEKNTLINQIPVAYAVTYIFGTAGTSWFLSVIGPWFMSGSRAKLIEQTKEMEAKVAADTGSEGEENITNAYDQVAFRAYLVNKELIGEGKSIAAIEDMLHDKKRLLYILRVRREGKLMETSPDFEIKPGDIIAIGGQRAAAIASESLLGKEVADAELLTFPVQSVTVIITNKAAHNKPLKAFTRRPEFHGISVRKILRSGIEMPLHASTIIQKGDVVDLVGIQEDLDTAVTALGYKEKGGVETDIVYLSAGIVAGTLFGSLSVHIGNVPVELSTSGGALIAGLVFGWMRGIRPRFGYIPAASQWVLTKLGLHVFIAIVGLSASQGFLQGLREEGVTLFLAGVILSLLPMVLALFLSKYVFKFHPAIGLGACAGAHDESAPLLAVQDAINSKVPALGYTVAYAVANITLTTSGVIIVLLMHKGG</sequence>
<dbReference type="GO" id="GO:0006813">
    <property type="term" value="P:potassium ion transport"/>
    <property type="evidence" value="ECO:0007669"/>
    <property type="project" value="InterPro"/>
</dbReference>
<keyword evidence="11" id="KW-1185">Reference proteome</keyword>
<dbReference type="GO" id="GO:0005886">
    <property type="term" value="C:plasma membrane"/>
    <property type="evidence" value="ECO:0007669"/>
    <property type="project" value="UniProtKB-SubCell"/>
</dbReference>
<evidence type="ECO:0000313" key="10">
    <source>
        <dbReference type="EMBL" id="SEW50175.1"/>
    </source>
</evidence>
<proteinExistence type="inferred from homology"/>
<feature type="transmembrane region" description="Helical" evidence="8">
    <location>
        <begin position="394"/>
        <end position="415"/>
    </location>
</feature>
<comment type="similarity">
    <text evidence="2">Belongs to the AAE transporter (TC 2.A.81) family.</text>
</comment>
<evidence type="ECO:0000259" key="9">
    <source>
        <dbReference type="Pfam" id="PF06826"/>
    </source>
</evidence>
<dbReference type="OrthoDB" id="9155749at2"/>
<accession>A0A1I0S5Q2</accession>
<feature type="transmembrane region" description="Helical" evidence="8">
    <location>
        <begin position="161"/>
        <end position="186"/>
    </location>
</feature>
<dbReference type="EMBL" id="FOJG01000002">
    <property type="protein sequence ID" value="SEW50175.1"/>
    <property type="molecule type" value="Genomic_DNA"/>
</dbReference>
<feature type="transmembrane region" description="Helical" evidence="8">
    <location>
        <begin position="89"/>
        <end position="111"/>
    </location>
</feature>
<dbReference type="STRING" id="29529.SAMN04488122_3705"/>
<feature type="transmembrane region" description="Helical" evidence="8">
    <location>
        <begin position="12"/>
        <end position="28"/>
    </location>
</feature>
<dbReference type="Pfam" id="PF06826">
    <property type="entry name" value="Asp-Al_Ex"/>
    <property type="match status" value="2"/>
</dbReference>
<evidence type="ECO:0000256" key="8">
    <source>
        <dbReference type="SAM" id="Phobius"/>
    </source>
</evidence>
<dbReference type="NCBIfam" id="TIGR03802">
    <property type="entry name" value="Asp_Ala_antiprt"/>
    <property type="match status" value="1"/>
</dbReference>
<dbReference type="InterPro" id="IPR036721">
    <property type="entry name" value="RCK_C_sf"/>
</dbReference>
<dbReference type="Proteomes" id="UP000199310">
    <property type="component" value="Unassembled WGS sequence"/>
</dbReference>
<evidence type="ECO:0000256" key="3">
    <source>
        <dbReference type="ARBA" id="ARBA00022448"/>
    </source>
</evidence>
<evidence type="ECO:0000313" key="11">
    <source>
        <dbReference type="Proteomes" id="UP000199310"/>
    </source>
</evidence>
<dbReference type="AlphaFoldDB" id="A0A1I0S5Q2"/>
<feature type="transmembrane region" description="Helical" evidence="8">
    <location>
        <begin position="421"/>
        <end position="437"/>
    </location>
</feature>